<dbReference type="GeneID" id="95517354"/>
<proteinExistence type="predicted"/>
<dbReference type="KEGG" id="sata:C5746_01995"/>
<reference evidence="1 2" key="1">
    <citation type="journal article" date="2018" name="Front. Microbiol.">
        <title>Genome Sequencing of Streptomyces atratus SCSIOZH16 and Activation Production of Nocardamine via Metabolic Engineering.</title>
        <authorList>
            <person name="Li Y."/>
            <person name="Zhang C."/>
            <person name="Liu C."/>
            <person name="Ju J."/>
            <person name="Ma J."/>
        </authorList>
    </citation>
    <scope>NUCLEOTIDE SEQUENCE [LARGE SCALE GENOMIC DNA]</scope>
    <source>
        <strain evidence="1 2">SCSIO_ZH16</strain>
    </source>
</reference>
<dbReference type="RefSeq" id="WP_114242622.1">
    <property type="nucleotide sequence ID" value="NZ_CP027306.1"/>
</dbReference>
<sequence>MNDSTPAQRARELLTQASQHPVASPQRDALVAEAAVWARLEHAAVMEHHTAAVADIESVLASFADPVRKLGSELGNLTEHIKLSQR</sequence>
<dbReference type="EMBL" id="CP027306">
    <property type="protein sequence ID" value="AXE75953.1"/>
    <property type="molecule type" value="Genomic_DNA"/>
</dbReference>
<protein>
    <submittedName>
        <fullName evidence="1">Uncharacterized protein</fullName>
    </submittedName>
</protein>
<organism evidence="1 2">
    <name type="scientific">Streptomyces atratus</name>
    <dbReference type="NCBI Taxonomy" id="1893"/>
    <lineage>
        <taxon>Bacteria</taxon>
        <taxon>Bacillati</taxon>
        <taxon>Actinomycetota</taxon>
        <taxon>Actinomycetes</taxon>
        <taxon>Kitasatosporales</taxon>
        <taxon>Streptomycetaceae</taxon>
        <taxon>Streptomyces</taxon>
    </lineage>
</organism>
<evidence type="ECO:0000313" key="1">
    <source>
        <dbReference type="EMBL" id="AXE75953.1"/>
    </source>
</evidence>
<dbReference type="Proteomes" id="UP000252698">
    <property type="component" value="Chromosome"/>
</dbReference>
<evidence type="ECO:0000313" key="2">
    <source>
        <dbReference type="Proteomes" id="UP000252698"/>
    </source>
</evidence>
<gene>
    <name evidence="1" type="ORF">C5746_01995</name>
</gene>
<dbReference type="AlphaFoldDB" id="A0A2Z5J6V7"/>
<accession>A0A2Z5J6V7</accession>
<name>A0A2Z5J6V7_STRAR</name>